<sequence length="40" mass="4629">MCYGTIIRLIGTIPAENQIQPLHQLFQILQYTSPVMVLKR</sequence>
<dbReference type="Proteomes" id="UP000019024">
    <property type="component" value="Chromosome"/>
</dbReference>
<reference evidence="1 2" key="1">
    <citation type="submission" date="2014-01" db="EMBL/GenBank/DDBJ databases">
        <authorList>
            <consortium name="DOE Joint Genome Institute"/>
            <person name="Anderson I."/>
            <person name="Huntemann M."/>
            <person name="Han J."/>
            <person name="Chen A."/>
            <person name="Kyrpides N."/>
            <person name="Mavromatis K."/>
            <person name="Markowitz V."/>
            <person name="Palaniappan K."/>
            <person name="Ivanova N."/>
            <person name="Schaumberg A."/>
            <person name="Pati A."/>
            <person name="Liolios K."/>
            <person name="Nordberg H.P."/>
            <person name="Cantor M.N."/>
            <person name="Hua S.X."/>
            <person name="Woyke T."/>
        </authorList>
    </citation>
    <scope>NUCLEOTIDE SEQUENCE [LARGE SCALE GENOMIC DNA]</scope>
    <source>
        <strain evidence="1 2">XH-48</strain>
    </source>
</reference>
<dbReference type="KEGG" id="hlr:HALLA_06000"/>
<organism evidence="1 2">
    <name type="scientific">Halostagnicola larsenii XH-48</name>
    <dbReference type="NCBI Taxonomy" id="797299"/>
    <lineage>
        <taxon>Archaea</taxon>
        <taxon>Methanobacteriati</taxon>
        <taxon>Methanobacteriota</taxon>
        <taxon>Stenosarchaea group</taxon>
        <taxon>Halobacteria</taxon>
        <taxon>Halobacteriales</taxon>
        <taxon>Natrialbaceae</taxon>
        <taxon>Halostagnicola</taxon>
    </lineage>
</organism>
<proteinExistence type="predicted"/>
<dbReference type="AlphaFoldDB" id="W0JTX7"/>
<dbReference type="EMBL" id="CP007055">
    <property type="protein sequence ID" value="AHG00757.1"/>
    <property type="molecule type" value="Genomic_DNA"/>
</dbReference>
<keyword evidence="2" id="KW-1185">Reference proteome</keyword>
<protein>
    <submittedName>
        <fullName evidence="1">Uncharacterized protein</fullName>
    </submittedName>
</protein>
<name>W0JTX7_9EURY</name>
<evidence type="ECO:0000313" key="2">
    <source>
        <dbReference type="Proteomes" id="UP000019024"/>
    </source>
</evidence>
<gene>
    <name evidence="1" type="ORF">HALLA_06000</name>
</gene>
<evidence type="ECO:0000313" key="1">
    <source>
        <dbReference type="EMBL" id="AHG00757.1"/>
    </source>
</evidence>
<accession>W0JTX7</accession>
<dbReference type="HOGENOM" id="CLU_3282751_0_0_2"/>